<reference evidence="1 2" key="1">
    <citation type="journal article" date="2024" name="Commun. Biol.">
        <title>Comparative genomic analysis of thermophilic fungi reveals convergent evolutionary adaptations and gene losses.</title>
        <authorList>
            <person name="Steindorff A.S."/>
            <person name="Aguilar-Pontes M.V."/>
            <person name="Robinson A.J."/>
            <person name="Andreopoulos B."/>
            <person name="LaButti K."/>
            <person name="Kuo A."/>
            <person name="Mondo S."/>
            <person name="Riley R."/>
            <person name="Otillar R."/>
            <person name="Haridas S."/>
            <person name="Lipzen A."/>
            <person name="Grimwood J."/>
            <person name="Schmutz J."/>
            <person name="Clum A."/>
            <person name="Reid I.D."/>
            <person name="Moisan M.C."/>
            <person name="Butler G."/>
            <person name="Nguyen T.T.M."/>
            <person name="Dewar K."/>
            <person name="Conant G."/>
            <person name="Drula E."/>
            <person name="Henrissat B."/>
            <person name="Hansel C."/>
            <person name="Singer S."/>
            <person name="Hutchinson M.I."/>
            <person name="de Vries R.P."/>
            <person name="Natvig D.O."/>
            <person name="Powell A.J."/>
            <person name="Tsang A."/>
            <person name="Grigoriev I.V."/>
        </authorList>
    </citation>
    <scope>NUCLEOTIDE SEQUENCE [LARGE SCALE GENOMIC DNA]</scope>
    <source>
        <strain evidence="1 2">CBS 494.80</strain>
    </source>
</reference>
<evidence type="ECO:0000313" key="2">
    <source>
        <dbReference type="Proteomes" id="UP001595075"/>
    </source>
</evidence>
<accession>A0ABR4C553</accession>
<keyword evidence="2" id="KW-1185">Reference proteome</keyword>
<organism evidence="1 2">
    <name type="scientific">Oculimacula yallundae</name>
    <dbReference type="NCBI Taxonomy" id="86028"/>
    <lineage>
        <taxon>Eukaryota</taxon>
        <taxon>Fungi</taxon>
        <taxon>Dikarya</taxon>
        <taxon>Ascomycota</taxon>
        <taxon>Pezizomycotina</taxon>
        <taxon>Leotiomycetes</taxon>
        <taxon>Helotiales</taxon>
        <taxon>Ploettnerulaceae</taxon>
        <taxon>Oculimacula</taxon>
    </lineage>
</organism>
<dbReference type="EMBL" id="JAZHXI010000013">
    <property type="protein sequence ID" value="KAL2065070.1"/>
    <property type="molecule type" value="Genomic_DNA"/>
</dbReference>
<protein>
    <submittedName>
        <fullName evidence="1">Uncharacterized protein</fullName>
    </submittedName>
</protein>
<proteinExistence type="predicted"/>
<evidence type="ECO:0000313" key="1">
    <source>
        <dbReference type="EMBL" id="KAL2065070.1"/>
    </source>
</evidence>
<sequence>MSFGGDTFLTSPRYRIRQSIKPWDIEDFKAAINLVTVKGDARYEDQLWREAYEMPKAKHC</sequence>
<comment type="caution">
    <text evidence="1">The sequence shown here is derived from an EMBL/GenBank/DDBJ whole genome shotgun (WGS) entry which is preliminary data.</text>
</comment>
<dbReference type="Proteomes" id="UP001595075">
    <property type="component" value="Unassembled WGS sequence"/>
</dbReference>
<gene>
    <name evidence="1" type="ORF">VTL71DRAFT_4210</name>
</gene>
<name>A0ABR4C553_9HELO</name>